<keyword evidence="14" id="KW-1185">Reference proteome</keyword>
<comment type="caution">
    <text evidence="13">The sequence shown here is derived from an EMBL/GenBank/DDBJ whole genome shotgun (WGS) entry which is preliminary data.</text>
</comment>
<dbReference type="EC" id="1.10.3.2" evidence="4"/>
<feature type="domain" description="Plastocyanin-like" evidence="10">
    <location>
        <begin position="166"/>
        <end position="293"/>
    </location>
</feature>
<gene>
    <name evidence="13" type="ORF">CROQUDRAFT_671167</name>
</gene>
<dbReference type="InterPro" id="IPR008972">
    <property type="entry name" value="Cupredoxin"/>
</dbReference>
<keyword evidence="9" id="KW-0732">Signal</keyword>
<dbReference type="AlphaFoldDB" id="A0A9P6TBM1"/>
<dbReference type="InterPro" id="IPR011707">
    <property type="entry name" value="Cu-oxidase-like_N"/>
</dbReference>
<comment type="similarity">
    <text evidence="3">Belongs to the multicopper oxidase family.</text>
</comment>
<name>A0A9P6TBM1_9BASI</name>
<evidence type="ECO:0000259" key="10">
    <source>
        <dbReference type="Pfam" id="PF00394"/>
    </source>
</evidence>
<dbReference type="EMBL" id="MU167261">
    <property type="protein sequence ID" value="KAG0146407.1"/>
    <property type="molecule type" value="Genomic_DNA"/>
</dbReference>
<dbReference type="PANTHER" id="PTHR11709">
    <property type="entry name" value="MULTI-COPPER OXIDASE"/>
    <property type="match status" value="1"/>
</dbReference>
<dbReference type="Gene3D" id="2.60.40.420">
    <property type="entry name" value="Cupredoxins - blue copper proteins"/>
    <property type="match status" value="3"/>
</dbReference>
<dbReference type="InterPro" id="IPR033138">
    <property type="entry name" value="Cu_oxidase_CS"/>
</dbReference>
<dbReference type="Pfam" id="PF07732">
    <property type="entry name" value="Cu-oxidase_3"/>
    <property type="match status" value="1"/>
</dbReference>
<dbReference type="InterPro" id="IPR017762">
    <property type="entry name" value="Multicopper_oxidase_fun"/>
</dbReference>
<evidence type="ECO:0000256" key="1">
    <source>
        <dbReference type="ARBA" id="ARBA00000349"/>
    </source>
</evidence>
<feature type="domain" description="Plastocyanin-like" evidence="11">
    <location>
        <begin position="434"/>
        <end position="580"/>
    </location>
</feature>
<comment type="catalytic activity">
    <reaction evidence="1">
        <text>4 hydroquinone + O2 = 4 benzosemiquinone + 2 H2O</text>
        <dbReference type="Rhea" id="RHEA:11276"/>
        <dbReference type="ChEBI" id="CHEBI:15377"/>
        <dbReference type="ChEBI" id="CHEBI:15379"/>
        <dbReference type="ChEBI" id="CHEBI:17594"/>
        <dbReference type="ChEBI" id="CHEBI:17977"/>
        <dbReference type="EC" id="1.10.3.2"/>
    </reaction>
</comment>
<evidence type="ECO:0000259" key="11">
    <source>
        <dbReference type="Pfam" id="PF07731"/>
    </source>
</evidence>
<evidence type="ECO:0000256" key="6">
    <source>
        <dbReference type="ARBA" id="ARBA00023002"/>
    </source>
</evidence>
<dbReference type="InterPro" id="IPR045087">
    <property type="entry name" value="Cu-oxidase_fam"/>
</dbReference>
<comment type="cofactor">
    <cofactor evidence="2">
        <name>Cu cation</name>
        <dbReference type="ChEBI" id="CHEBI:23378"/>
    </cofactor>
</comment>
<evidence type="ECO:0000256" key="2">
    <source>
        <dbReference type="ARBA" id="ARBA00001935"/>
    </source>
</evidence>
<accession>A0A9P6TBM1</accession>
<dbReference type="Proteomes" id="UP000886653">
    <property type="component" value="Unassembled WGS sequence"/>
</dbReference>
<dbReference type="InterPro" id="IPR002355">
    <property type="entry name" value="Cu_oxidase_Cu_BS"/>
</dbReference>
<evidence type="ECO:0000313" key="13">
    <source>
        <dbReference type="EMBL" id="KAG0146407.1"/>
    </source>
</evidence>
<dbReference type="NCBIfam" id="TIGR03390">
    <property type="entry name" value="ascorbOXfungal"/>
    <property type="match status" value="1"/>
</dbReference>
<evidence type="ECO:0000256" key="8">
    <source>
        <dbReference type="ARBA" id="ARBA00023180"/>
    </source>
</evidence>
<evidence type="ECO:0000256" key="5">
    <source>
        <dbReference type="ARBA" id="ARBA00022723"/>
    </source>
</evidence>
<keyword evidence="6" id="KW-0560">Oxidoreductase</keyword>
<dbReference type="SUPFAM" id="SSF49503">
    <property type="entry name" value="Cupredoxins"/>
    <property type="match status" value="3"/>
</dbReference>
<evidence type="ECO:0000256" key="9">
    <source>
        <dbReference type="SAM" id="SignalP"/>
    </source>
</evidence>
<proteinExistence type="inferred from homology"/>
<organism evidence="13 14">
    <name type="scientific">Cronartium quercuum f. sp. fusiforme G11</name>
    <dbReference type="NCBI Taxonomy" id="708437"/>
    <lineage>
        <taxon>Eukaryota</taxon>
        <taxon>Fungi</taxon>
        <taxon>Dikarya</taxon>
        <taxon>Basidiomycota</taxon>
        <taxon>Pucciniomycotina</taxon>
        <taxon>Pucciniomycetes</taxon>
        <taxon>Pucciniales</taxon>
        <taxon>Coleosporiaceae</taxon>
        <taxon>Cronartium</taxon>
    </lineage>
</organism>
<keyword evidence="5" id="KW-0479">Metal-binding</keyword>
<protein>
    <recommendedName>
        <fullName evidence="4">laccase</fullName>
        <ecNumber evidence="4">1.10.3.2</ecNumber>
    </recommendedName>
</protein>
<dbReference type="Pfam" id="PF00394">
    <property type="entry name" value="Cu-oxidase"/>
    <property type="match status" value="1"/>
</dbReference>
<evidence type="ECO:0000256" key="7">
    <source>
        <dbReference type="ARBA" id="ARBA00023008"/>
    </source>
</evidence>
<dbReference type="InterPro" id="IPR001117">
    <property type="entry name" value="Cu-oxidase_2nd"/>
</dbReference>
<dbReference type="PANTHER" id="PTHR11709:SF394">
    <property type="entry name" value="FI03373P-RELATED"/>
    <property type="match status" value="1"/>
</dbReference>
<feature type="signal peptide" evidence="9">
    <location>
        <begin position="1"/>
        <end position="20"/>
    </location>
</feature>
<reference evidence="13" key="1">
    <citation type="submission" date="2013-11" db="EMBL/GenBank/DDBJ databases">
        <title>Genome sequence of the fusiform rust pathogen reveals effectors for host alternation and coevolution with pine.</title>
        <authorList>
            <consortium name="DOE Joint Genome Institute"/>
            <person name="Smith K."/>
            <person name="Pendleton A."/>
            <person name="Kubisiak T."/>
            <person name="Anderson C."/>
            <person name="Salamov A."/>
            <person name="Aerts A."/>
            <person name="Riley R."/>
            <person name="Clum A."/>
            <person name="Lindquist E."/>
            <person name="Ence D."/>
            <person name="Campbell M."/>
            <person name="Kronenberg Z."/>
            <person name="Feau N."/>
            <person name="Dhillon B."/>
            <person name="Hamelin R."/>
            <person name="Burleigh J."/>
            <person name="Smith J."/>
            <person name="Yandell M."/>
            <person name="Nelson C."/>
            <person name="Grigoriev I."/>
            <person name="Davis J."/>
        </authorList>
    </citation>
    <scope>NUCLEOTIDE SEQUENCE</scope>
    <source>
        <strain evidence="13">G11</strain>
    </source>
</reference>
<feature type="chain" id="PRO_5040402557" description="laccase" evidence="9">
    <location>
        <begin position="21"/>
        <end position="641"/>
    </location>
</feature>
<keyword evidence="8" id="KW-0325">Glycoprotein</keyword>
<evidence type="ECO:0000256" key="4">
    <source>
        <dbReference type="ARBA" id="ARBA00012297"/>
    </source>
</evidence>
<dbReference type="CDD" id="cd13873">
    <property type="entry name" value="CuRO_2_AAO_like_2"/>
    <property type="match status" value="1"/>
</dbReference>
<dbReference type="GO" id="GO:0005507">
    <property type="term" value="F:copper ion binding"/>
    <property type="evidence" value="ECO:0007669"/>
    <property type="project" value="InterPro"/>
</dbReference>
<dbReference type="PROSITE" id="PS00080">
    <property type="entry name" value="MULTICOPPER_OXIDASE2"/>
    <property type="match status" value="1"/>
</dbReference>
<evidence type="ECO:0000259" key="12">
    <source>
        <dbReference type="Pfam" id="PF07732"/>
    </source>
</evidence>
<keyword evidence="7" id="KW-0186">Copper</keyword>
<dbReference type="GO" id="GO:0052716">
    <property type="term" value="F:hydroquinone:oxygen oxidoreductase activity"/>
    <property type="evidence" value="ECO:0007669"/>
    <property type="project" value="UniProtKB-EC"/>
</dbReference>
<feature type="domain" description="Plastocyanin-like" evidence="12">
    <location>
        <begin position="40"/>
        <end position="157"/>
    </location>
</feature>
<evidence type="ECO:0000256" key="3">
    <source>
        <dbReference type="ARBA" id="ARBA00010609"/>
    </source>
</evidence>
<evidence type="ECO:0000313" key="14">
    <source>
        <dbReference type="Proteomes" id="UP000886653"/>
    </source>
</evidence>
<dbReference type="OrthoDB" id="2121828at2759"/>
<dbReference type="Pfam" id="PF07731">
    <property type="entry name" value="Cu-oxidase_2"/>
    <property type="match status" value="1"/>
</dbReference>
<dbReference type="PROSITE" id="PS00079">
    <property type="entry name" value="MULTICOPPER_OXIDASE1"/>
    <property type="match status" value="1"/>
</dbReference>
<sequence>MLLTARFLLWAGWLSPVALATSPSSPELNGDWSPTVVLVVSQNNVQSDCTIRPSVTVNNTTPGPELRFKEGEKVWIRVINQLTDHNTTIHFHGLSQYGSPFADGTPKTAQFAIRPNGGYFDYEFQLQAGSSGSYMYHAHVGSQLSTAYGAFIVEDPARPPFDYDDEITLVMSDFYHAVDADIENGLHATPFRWPGEPQSIVVNGNALGTCDPKTSKYGCVSTCHHHTVIVEPEKTYRVRVLGITSLSYLYFGFEDHPELEVIAVDGRYIKPASASHIEIHSGQRYSFLLKTKSRAELANLEGKRDFWARIESRWRPYRVRGAFVLRYVDDKSVFDKALNGDVDKQAVSVSRKVMPDTSDFQKLVPLPDEGKPWLQDVFEPLDSNERAPLASQVNRRIIISGQQLKSPNGSIKWYVNAKSYEETEPEIPFLVRAYTTGVQPDYAAAAQNNGFDPKLGAYPIKIGEVVEIIFLNLASTTGVAEAHPWHLHGEAAYIVGHGLGNFSETELARQEAQRTHPPIARDTEIIFAGQGASYTNTIVPSGAQTGWMVMRMKAQTAGAFLLHCHIQPHASMGMGVVLLIGMDKLPPLPTNFLAQFITPFPPPLPKPPSYFSLDPFNTTSKKALHSSKEKRQKHSHFSIHV</sequence>
<dbReference type="InterPro" id="IPR011706">
    <property type="entry name" value="Cu-oxidase_C"/>
</dbReference>